<name>A0AA38J5F0_9CUCU</name>
<dbReference type="AlphaFoldDB" id="A0AA38J5F0"/>
<keyword evidence="1" id="KW-1133">Transmembrane helix</keyword>
<organism evidence="2 3">
    <name type="scientific">Zophobas morio</name>
    <dbReference type="NCBI Taxonomy" id="2755281"/>
    <lineage>
        <taxon>Eukaryota</taxon>
        <taxon>Metazoa</taxon>
        <taxon>Ecdysozoa</taxon>
        <taxon>Arthropoda</taxon>
        <taxon>Hexapoda</taxon>
        <taxon>Insecta</taxon>
        <taxon>Pterygota</taxon>
        <taxon>Neoptera</taxon>
        <taxon>Endopterygota</taxon>
        <taxon>Coleoptera</taxon>
        <taxon>Polyphaga</taxon>
        <taxon>Cucujiformia</taxon>
        <taxon>Tenebrionidae</taxon>
        <taxon>Zophobas</taxon>
    </lineage>
</organism>
<evidence type="ECO:0000256" key="1">
    <source>
        <dbReference type="SAM" id="Phobius"/>
    </source>
</evidence>
<keyword evidence="1" id="KW-0812">Transmembrane</keyword>
<keyword evidence="3" id="KW-1185">Reference proteome</keyword>
<reference evidence="2" key="1">
    <citation type="journal article" date="2023" name="G3 (Bethesda)">
        <title>Whole genome assemblies of Zophobas morio and Tenebrio molitor.</title>
        <authorList>
            <person name="Kaur S."/>
            <person name="Stinson S.A."/>
            <person name="diCenzo G.C."/>
        </authorList>
    </citation>
    <scope>NUCLEOTIDE SEQUENCE</scope>
    <source>
        <strain evidence="2">QUZm001</strain>
    </source>
</reference>
<evidence type="ECO:0000313" key="3">
    <source>
        <dbReference type="Proteomes" id="UP001168821"/>
    </source>
</evidence>
<gene>
    <name evidence="2" type="ORF">Zmor_002532</name>
</gene>
<feature type="transmembrane region" description="Helical" evidence="1">
    <location>
        <begin position="6"/>
        <end position="27"/>
    </location>
</feature>
<evidence type="ECO:0000313" key="2">
    <source>
        <dbReference type="EMBL" id="KAJ3667126.1"/>
    </source>
</evidence>
<dbReference type="EMBL" id="JALNTZ010000001">
    <property type="protein sequence ID" value="KAJ3667126.1"/>
    <property type="molecule type" value="Genomic_DNA"/>
</dbReference>
<accession>A0AA38J5F0</accession>
<protein>
    <submittedName>
        <fullName evidence="2">Uncharacterized protein</fullName>
    </submittedName>
</protein>
<comment type="caution">
    <text evidence="2">The sequence shown here is derived from an EMBL/GenBank/DDBJ whole genome shotgun (WGS) entry which is preliminary data.</text>
</comment>
<dbReference type="Proteomes" id="UP001168821">
    <property type="component" value="Unassembled WGS sequence"/>
</dbReference>
<sequence>MNTYLTIMLPISGIYFIVMVVILWAYIKAKRKYKKMIKDGFYFIWNRGSFLGVSPETAELMGLTAHLDTANSNIASQL</sequence>
<keyword evidence="1" id="KW-0472">Membrane</keyword>
<proteinExistence type="predicted"/>